<dbReference type="EMBL" id="CM010716">
    <property type="protein sequence ID" value="RZC49803.1"/>
    <property type="molecule type" value="Genomic_DNA"/>
</dbReference>
<evidence type="ECO:0000313" key="1">
    <source>
        <dbReference type="EMBL" id="RZC49803.1"/>
    </source>
</evidence>
<accession>A0A4Y7ILN2</accession>
<dbReference type="AlphaFoldDB" id="A0A4Y7ILN2"/>
<gene>
    <name evidence="1" type="ORF">C5167_018234</name>
</gene>
<name>A0A4Y7ILN2_PAPSO</name>
<organism evidence="1 2">
    <name type="scientific">Papaver somniferum</name>
    <name type="common">Opium poppy</name>
    <dbReference type="NCBI Taxonomy" id="3469"/>
    <lineage>
        <taxon>Eukaryota</taxon>
        <taxon>Viridiplantae</taxon>
        <taxon>Streptophyta</taxon>
        <taxon>Embryophyta</taxon>
        <taxon>Tracheophyta</taxon>
        <taxon>Spermatophyta</taxon>
        <taxon>Magnoliopsida</taxon>
        <taxon>Ranunculales</taxon>
        <taxon>Papaveraceae</taxon>
        <taxon>Papaveroideae</taxon>
        <taxon>Papaver</taxon>
    </lineage>
</organism>
<dbReference type="Proteomes" id="UP000316621">
    <property type="component" value="Chromosome 2"/>
</dbReference>
<sequence>MDVNTAKFIPSNDPAKAKFILTCKVACRMKLAAEASKSFKEKIDDETEQTFVVLTQRKDEPQAKMKIFHQPPPQLQSHLSHGFQD</sequence>
<reference evidence="1 2" key="1">
    <citation type="journal article" date="2018" name="Science">
        <title>The opium poppy genome and morphinan production.</title>
        <authorList>
            <person name="Guo L."/>
            <person name="Winzer T."/>
            <person name="Yang X."/>
            <person name="Li Y."/>
            <person name="Ning Z."/>
            <person name="He Z."/>
            <person name="Teodor R."/>
            <person name="Lu Y."/>
            <person name="Bowser T.A."/>
            <person name="Graham I.A."/>
            <person name="Ye K."/>
        </authorList>
    </citation>
    <scope>NUCLEOTIDE SEQUENCE [LARGE SCALE GENOMIC DNA]</scope>
    <source>
        <strain evidence="2">cv. HN1</strain>
        <tissue evidence="1">Leaves</tissue>
    </source>
</reference>
<dbReference type="Gramene" id="RZC49803">
    <property type="protein sequence ID" value="RZC49803"/>
    <property type="gene ID" value="C5167_018234"/>
</dbReference>
<protein>
    <submittedName>
        <fullName evidence="1">Uncharacterized protein</fullName>
    </submittedName>
</protein>
<evidence type="ECO:0000313" key="2">
    <source>
        <dbReference type="Proteomes" id="UP000316621"/>
    </source>
</evidence>
<proteinExistence type="predicted"/>
<keyword evidence="2" id="KW-1185">Reference proteome</keyword>